<sequence>MIDFLINRYEAKLAFSYINEFTEIEDIELDNEDIYSITEIINDSLFPDGDKVTLNKYEQEINDVLYNYAKTEKEEKEIKRKLRNHIKKHRLTDDDLIWINKKDIRLCNWIWYLLYSKSYKEMIRRGNNINDITLYNNDNTHEERYISIINGFKKSNYKKEDKILFINDLKSIWSGKIITYRKVTDLIDEKNIEQAIWAYNYIVKTFKPRFDREYFKINNENDYYNIVICYFDGIINAYEKNDKFTSLKNAWSQKKYRDDNNGKKSYSFNMSIDIAKKLDILAANSNRSKNYIVEGLINTEYLKLKK</sequence>
<accession>A0A2T3M6D1</accession>
<evidence type="ECO:0000256" key="1">
    <source>
        <dbReference type="SAM" id="Coils"/>
    </source>
</evidence>
<protein>
    <submittedName>
        <fullName evidence="2">Uncharacterized protein</fullName>
    </submittedName>
</protein>
<dbReference type="OrthoDB" id="6713157at2"/>
<keyword evidence="1" id="KW-0175">Coiled coil</keyword>
<comment type="caution">
    <text evidence="2">The sequence shown here is derived from an EMBL/GenBank/DDBJ whole genome shotgun (WGS) entry which is preliminary data.</text>
</comment>
<feature type="coiled-coil region" evidence="1">
    <location>
        <begin position="54"/>
        <end position="88"/>
    </location>
</feature>
<dbReference type="AlphaFoldDB" id="A0A2T3M6D1"/>
<evidence type="ECO:0000313" key="2">
    <source>
        <dbReference type="EMBL" id="PSV87513.1"/>
    </source>
</evidence>
<evidence type="ECO:0000313" key="3">
    <source>
        <dbReference type="Proteomes" id="UP000240410"/>
    </source>
</evidence>
<dbReference type="Proteomes" id="UP000240410">
    <property type="component" value="Unassembled WGS sequence"/>
</dbReference>
<organism evidence="2 3">
    <name type="scientific">Photobacterium leiognathi</name>
    <dbReference type="NCBI Taxonomy" id="553611"/>
    <lineage>
        <taxon>Bacteria</taxon>
        <taxon>Pseudomonadati</taxon>
        <taxon>Pseudomonadota</taxon>
        <taxon>Gammaproteobacteria</taxon>
        <taxon>Vibrionales</taxon>
        <taxon>Vibrionaceae</taxon>
        <taxon>Photobacterium</taxon>
    </lineage>
</organism>
<dbReference type="RefSeq" id="WP_107277441.1">
    <property type="nucleotide sequence ID" value="NZ_PYOJ01000027.1"/>
</dbReference>
<reference evidence="2 3" key="1">
    <citation type="submission" date="2018-03" db="EMBL/GenBank/DDBJ databases">
        <title>Whole genome sequencing of Histamine producing bacteria.</title>
        <authorList>
            <person name="Butler K."/>
        </authorList>
    </citation>
    <scope>NUCLEOTIDE SEQUENCE [LARGE SCALE GENOMIC DNA]</scope>
    <source>
        <strain evidence="2 3">ATCC 33979</strain>
    </source>
</reference>
<gene>
    <name evidence="2" type="ORF">CTM89_17070</name>
</gene>
<proteinExistence type="predicted"/>
<name>A0A2T3M6D1_PHOLE</name>
<dbReference type="EMBL" id="PYOJ01000027">
    <property type="protein sequence ID" value="PSV87513.1"/>
    <property type="molecule type" value="Genomic_DNA"/>
</dbReference>